<dbReference type="PROSITE" id="PS50883">
    <property type="entry name" value="EAL"/>
    <property type="match status" value="1"/>
</dbReference>
<keyword evidence="6" id="KW-1185">Reference proteome</keyword>
<dbReference type="PROSITE" id="PS50112">
    <property type="entry name" value="PAS"/>
    <property type="match status" value="1"/>
</dbReference>
<dbReference type="AlphaFoldDB" id="A0A1C7DTK9"/>
<feature type="transmembrane region" description="Helical" evidence="1">
    <location>
        <begin position="6"/>
        <end position="28"/>
    </location>
</feature>
<evidence type="ECO:0000313" key="5">
    <source>
        <dbReference type="EMBL" id="ANU14601.1"/>
    </source>
</evidence>
<dbReference type="InterPro" id="IPR000160">
    <property type="entry name" value="GGDEF_dom"/>
</dbReference>
<name>A0A1C7DTK9_9BACL</name>
<dbReference type="Gene3D" id="3.20.20.450">
    <property type="entry name" value="EAL domain"/>
    <property type="match status" value="1"/>
</dbReference>
<sequence length="814" mass="93932">MDYFLLNDYMLSIVVASIAALIGVSIIMKIDYIDKNKNKVRITSFVAGLVICFAYLNTYFIGAMTPIKLLLIVSIILFCSFAVYSAISTICYKEVTFQRLLIGSIIFALCISLVNYIDLRKIMIENNLDMNLLLFISANILLLGNAIATFRFIRQLRKIEKIHIKWIVYGSVAIGLAFASIRYTLFSSITLFSNFDLFNNHDVEIYDWLYFNNTLLPLTINIFGLVFLELFSSFISELYSEKQKELIYKNKNQYEALFENQAIAIFSVDDKGEINKVNEATKEMTGFHPEELKEYSSFSELIDEHQRIEFLSFLKIAFNGDSQMFETKLLTKLKKYIDVQITLVPNFLDEELTHINVFVKDITEIAEAREKIHHMAYHDSLTLLPNRRFFVEELNRRITFSTAFSQMAVCFLDLDRFKLVNDILGHQIGDQLLQVLADRFRSLVDKDVVISRLGGDEFTFLFQDISDHEDFQKQLEDILLQIQTPFLLGNQNQEFYITGSIGIALYPEDSRVGEDLMKFADAAMYSAKEKGKNMYEFYHNYLKEKNPKQLSLEADVRKAVKEKQFEIFYQPQIGYANGKMFGVEALLRWNHPKEGLIKPEDFIAIVEDSELIIELGEWVLSESSKQVKSWQEQGCENLYLSVNVSIKQFFHHNFIGKIKEIFEETGYNLERLDLEITESLAIKDVEYAKDIFDKLRHLGISISMDDFGTGYSSLNHLKNFSIDRLKIDGSLVRDIEHDEKARTIIDTIIVMARNLKLLSLAEQVETVEQEAYLKSIGCNEVQGYLYSEPLTGDDMGEFLANNYNASLLNRVDVS</sequence>
<dbReference type="InterPro" id="IPR000014">
    <property type="entry name" value="PAS"/>
</dbReference>
<feature type="transmembrane region" description="Helical" evidence="1">
    <location>
        <begin position="67"/>
        <end position="87"/>
    </location>
</feature>
<dbReference type="SMART" id="SM00091">
    <property type="entry name" value="PAS"/>
    <property type="match status" value="1"/>
</dbReference>
<feature type="transmembrane region" description="Helical" evidence="1">
    <location>
        <begin position="166"/>
        <end position="195"/>
    </location>
</feature>
<dbReference type="Gene3D" id="3.30.70.270">
    <property type="match status" value="1"/>
</dbReference>
<dbReference type="SUPFAM" id="SSF55073">
    <property type="entry name" value="Nucleotide cyclase"/>
    <property type="match status" value="1"/>
</dbReference>
<dbReference type="RefSeq" id="WP_065528357.1">
    <property type="nucleotide sequence ID" value="NZ_CP016537.2"/>
</dbReference>
<proteinExistence type="predicted"/>
<dbReference type="EMBL" id="CP016537">
    <property type="protein sequence ID" value="ANU14601.1"/>
    <property type="molecule type" value="Genomic_DNA"/>
</dbReference>
<protein>
    <submittedName>
        <fullName evidence="5">GGDEF domain-containing protein</fullName>
    </submittedName>
</protein>
<dbReference type="KEGG" id="phc:BBI08_12270"/>
<dbReference type="PROSITE" id="PS50887">
    <property type="entry name" value="GGDEF"/>
    <property type="match status" value="1"/>
</dbReference>
<dbReference type="PANTHER" id="PTHR44757:SF2">
    <property type="entry name" value="BIOFILM ARCHITECTURE MAINTENANCE PROTEIN MBAA"/>
    <property type="match status" value="1"/>
</dbReference>
<dbReference type="Gene3D" id="3.30.450.20">
    <property type="entry name" value="PAS domain"/>
    <property type="match status" value="1"/>
</dbReference>
<keyword evidence="1" id="KW-0472">Membrane</keyword>
<dbReference type="InterPro" id="IPR029787">
    <property type="entry name" value="Nucleotide_cyclase"/>
</dbReference>
<keyword evidence="1" id="KW-1133">Transmembrane helix</keyword>
<dbReference type="NCBIfam" id="TIGR00254">
    <property type="entry name" value="GGDEF"/>
    <property type="match status" value="1"/>
</dbReference>
<dbReference type="SMART" id="SM00052">
    <property type="entry name" value="EAL"/>
    <property type="match status" value="1"/>
</dbReference>
<dbReference type="Pfam" id="PF00989">
    <property type="entry name" value="PAS"/>
    <property type="match status" value="1"/>
</dbReference>
<feature type="transmembrane region" description="Helical" evidence="1">
    <location>
        <begin position="99"/>
        <end position="117"/>
    </location>
</feature>
<feature type="transmembrane region" description="Helical" evidence="1">
    <location>
        <begin position="40"/>
        <end position="61"/>
    </location>
</feature>
<evidence type="ECO:0000256" key="1">
    <source>
        <dbReference type="SAM" id="Phobius"/>
    </source>
</evidence>
<dbReference type="InterPro" id="IPR001633">
    <property type="entry name" value="EAL_dom"/>
</dbReference>
<feature type="domain" description="PAS" evidence="2">
    <location>
        <begin position="250"/>
        <end position="321"/>
    </location>
</feature>
<dbReference type="STRING" id="1215089.BBI08_12270"/>
<dbReference type="InterPro" id="IPR035919">
    <property type="entry name" value="EAL_sf"/>
</dbReference>
<dbReference type="Pfam" id="PF00990">
    <property type="entry name" value="GGDEF"/>
    <property type="match status" value="1"/>
</dbReference>
<dbReference type="InterPro" id="IPR035965">
    <property type="entry name" value="PAS-like_dom_sf"/>
</dbReference>
<reference evidence="6" key="1">
    <citation type="submission" date="2016-07" db="EMBL/GenBank/DDBJ databases">
        <authorList>
            <person name="See-Too W.S."/>
        </authorList>
    </citation>
    <scope>NUCLEOTIDE SEQUENCE [LARGE SCALE GENOMIC DNA]</scope>
    <source>
        <strain evidence="6">DSM 24743</strain>
    </source>
</reference>
<evidence type="ECO:0000259" key="2">
    <source>
        <dbReference type="PROSITE" id="PS50112"/>
    </source>
</evidence>
<dbReference type="GO" id="GO:0006355">
    <property type="term" value="P:regulation of DNA-templated transcription"/>
    <property type="evidence" value="ECO:0007669"/>
    <property type="project" value="InterPro"/>
</dbReference>
<feature type="transmembrane region" description="Helical" evidence="1">
    <location>
        <begin position="132"/>
        <end position="154"/>
    </location>
</feature>
<dbReference type="InterPro" id="IPR043128">
    <property type="entry name" value="Rev_trsase/Diguanyl_cyclase"/>
</dbReference>
<dbReference type="SUPFAM" id="SSF55785">
    <property type="entry name" value="PYP-like sensor domain (PAS domain)"/>
    <property type="match status" value="1"/>
</dbReference>
<dbReference type="Proteomes" id="UP000092687">
    <property type="component" value="Chromosome"/>
</dbReference>
<dbReference type="SMART" id="SM00267">
    <property type="entry name" value="GGDEF"/>
    <property type="match status" value="1"/>
</dbReference>
<keyword evidence="1" id="KW-0812">Transmembrane</keyword>
<dbReference type="CDD" id="cd01948">
    <property type="entry name" value="EAL"/>
    <property type="match status" value="1"/>
</dbReference>
<evidence type="ECO:0000313" key="6">
    <source>
        <dbReference type="Proteomes" id="UP000092687"/>
    </source>
</evidence>
<organism evidence="5 6">
    <name type="scientific">Planococcus halocryophilus</name>
    <dbReference type="NCBI Taxonomy" id="1215089"/>
    <lineage>
        <taxon>Bacteria</taxon>
        <taxon>Bacillati</taxon>
        <taxon>Bacillota</taxon>
        <taxon>Bacilli</taxon>
        <taxon>Bacillales</taxon>
        <taxon>Caryophanaceae</taxon>
        <taxon>Planococcus</taxon>
    </lineage>
</organism>
<dbReference type="InterPro" id="IPR013767">
    <property type="entry name" value="PAS_fold"/>
</dbReference>
<dbReference type="SUPFAM" id="SSF141868">
    <property type="entry name" value="EAL domain-like"/>
    <property type="match status" value="1"/>
</dbReference>
<reference evidence="6" key="2">
    <citation type="submission" date="2016-10" db="EMBL/GenBank/DDBJ databases">
        <authorList>
            <person name="See-Too W.S."/>
        </authorList>
    </citation>
    <scope>NUCLEOTIDE SEQUENCE [LARGE SCALE GENOMIC DNA]</scope>
    <source>
        <strain evidence="6">DSM 24743</strain>
    </source>
</reference>
<feature type="domain" description="GGDEF" evidence="4">
    <location>
        <begin position="405"/>
        <end position="540"/>
    </location>
</feature>
<dbReference type="NCBIfam" id="TIGR00229">
    <property type="entry name" value="sensory_box"/>
    <property type="match status" value="1"/>
</dbReference>
<dbReference type="OrthoDB" id="2624050at2"/>
<dbReference type="CDD" id="cd01949">
    <property type="entry name" value="GGDEF"/>
    <property type="match status" value="1"/>
</dbReference>
<dbReference type="Pfam" id="PF00563">
    <property type="entry name" value="EAL"/>
    <property type="match status" value="1"/>
</dbReference>
<evidence type="ECO:0000259" key="4">
    <source>
        <dbReference type="PROSITE" id="PS50887"/>
    </source>
</evidence>
<dbReference type="PANTHER" id="PTHR44757">
    <property type="entry name" value="DIGUANYLATE CYCLASE DGCP"/>
    <property type="match status" value="1"/>
</dbReference>
<feature type="domain" description="EAL" evidence="3">
    <location>
        <begin position="549"/>
        <end position="803"/>
    </location>
</feature>
<dbReference type="CDD" id="cd00130">
    <property type="entry name" value="PAS"/>
    <property type="match status" value="1"/>
</dbReference>
<gene>
    <name evidence="5" type="ORF">BBI08_12270</name>
</gene>
<accession>A0A1C7DTK9</accession>
<dbReference type="InterPro" id="IPR052155">
    <property type="entry name" value="Biofilm_reg_signaling"/>
</dbReference>
<evidence type="ECO:0000259" key="3">
    <source>
        <dbReference type="PROSITE" id="PS50883"/>
    </source>
</evidence>